<feature type="compositionally biased region" description="Basic and acidic residues" evidence="1">
    <location>
        <begin position="454"/>
        <end position="465"/>
    </location>
</feature>
<feature type="compositionally biased region" description="Polar residues" evidence="1">
    <location>
        <begin position="10"/>
        <end position="26"/>
    </location>
</feature>
<feature type="compositionally biased region" description="Low complexity" evidence="1">
    <location>
        <begin position="300"/>
        <end position="316"/>
    </location>
</feature>
<name>A0AA43QHW8_9LECA</name>
<feature type="compositionally biased region" description="Basic and acidic residues" evidence="1">
    <location>
        <begin position="94"/>
        <end position="111"/>
    </location>
</feature>
<evidence type="ECO:0008006" key="4">
    <source>
        <dbReference type="Google" id="ProtNLM"/>
    </source>
</evidence>
<feature type="region of interest" description="Disordered" evidence="1">
    <location>
        <begin position="231"/>
        <end position="317"/>
    </location>
</feature>
<protein>
    <recommendedName>
        <fullName evidence="4">C2H2-type domain-containing protein</fullName>
    </recommendedName>
</protein>
<organism evidence="2 3">
    <name type="scientific">Ramalina farinacea</name>
    <dbReference type="NCBI Taxonomy" id="258253"/>
    <lineage>
        <taxon>Eukaryota</taxon>
        <taxon>Fungi</taxon>
        <taxon>Dikarya</taxon>
        <taxon>Ascomycota</taxon>
        <taxon>Pezizomycotina</taxon>
        <taxon>Lecanoromycetes</taxon>
        <taxon>OSLEUM clade</taxon>
        <taxon>Lecanoromycetidae</taxon>
        <taxon>Lecanorales</taxon>
        <taxon>Lecanorineae</taxon>
        <taxon>Ramalinaceae</taxon>
        <taxon>Ramalina</taxon>
    </lineage>
</organism>
<feature type="compositionally biased region" description="Low complexity" evidence="1">
    <location>
        <begin position="40"/>
        <end position="50"/>
    </location>
</feature>
<evidence type="ECO:0000313" key="3">
    <source>
        <dbReference type="Proteomes" id="UP001161017"/>
    </source>
</evidence>
<evidence type="ECO:0000256" key="1">
    <source>
        <dbReference type="SAM" id="MobiDB-lite"/>
    </source>
</evidence>
<gene>
    <name evidence="2" type="ORF">OHK93_006099</name>
</gene>
<dbReference type="EMBL" id="JAPUFD010000004">
    <property type="protein sequence ID" value="MDI1486837.1"/>
    <property type="molecule type" value="Genomic_DNA"/>
</dbReference>
<proteinExistence type="predicted"/>
<dbReference type="Proteomes" id="UP001161017">
    <property type="component" value="Unassembled WGS sequence"/>
</dbReference>
<feature type="region of interest" description="Disordered" evidence="1">
    <location>
        <begin position="1"/>
        <end position="63"/>
    </location>
</feature>
<comment type="caution">
    <text evidence="2">The sequence shown here is derived from an EMBL/GenBank/DDBJ whole genome shotgun (WGS) entry which is preliminary data.</text>
</comment>
<feature type="compositionally biased region" description="Pro residues" evidence="1">
    <location>
        <begin position="368"/>
        <end position="380"/>
    </location>
</feature>
<keyword evidence="3" id="KW-1185">Reference proteome</keyword>
<sequence>MAAKDPNVIRPSNPQRSSMNTLSTPGVPTRASTSRHHSHSISLGSLNSSHRVTRRKSTNASSVNNVAAVRAALNGMHDQEIANLHGSSITHLDQTTRQDHDRFPNEGRPYTEGHLANPTFSIEPTGPGSAIAEGFLSVNHGSKVRARRASEGSHLSKNDGKRSSGELRCEKCGKGYKHSSCLTKHLQDRLTTAVYCLWEHDPAWAVTSKLLISKHQQVQLLEAASVLVNMNQDGTPSDDMKRMGSDDSSASPAASGYSDIQASDDDDAAYSSAETTPPPMSDQYGIPEGINIGRAKRHSGMSSSYSRSYQSAPSESFPGLNGWSQYSSHNRPLSSGYASAINGEEESGLAAAVETLCSFGTPRMGPVLLPPDVPPVPPLPAQYVEQHQRTKSGHFPANLDLGLPSPSYQPLSSEREVRTGNERRPSTQRGYSDHSNLSPSHDDDEGVFGGMEGIAHDSHRELYQV</sequence>
<feature type="region of interest" description="Disordered" evidence="1">
    <location>
        <begin position="88"/>
        <end position="124"/>
    </location>
</feature>
<feature type="region of interest" description="Disordered" evidence="1">
    <location>
        <begin position="146"/>
        <end position="167"/>
    </location>
</feature>
<feature type="compositionally biased region" description="Basic and acidic residues" evidence="1">
    <location>
        <begin position="413"/>
        <end position="425"/>
    </location>
</feature>
<feature type="compositionally biased region" description="Polar residues" evidence="1">
    <location>
        <begin position="427"/>
        <end position="439"/>
    </location>
</feature>
<feature type="compositionally biased region" description="Basic and acidic residues" evidence="1">
    <location>
        <begin position="148"/>
        <end position="167"/>
    </location>
</feature>
<feature type="region of interest" description="Disordered" evidence="1">
    <location>
        <begin position="367"/>
        <end position="465"/>
    </location>
</feature>
<reference evidence="2" key="1">
    <citation type="journal article" date="2023" name="Genome Biol. Evol.">
        <title>First Whole Genome Sequence and Flow Cytometry Genome Size Data for the Lichen-Forming Fungus Ramalina farinacea (Ascomycota).</title>
        <authorList>
            <person name="Llewellyn T."/>
            <person name="Mian S."/>
            <person name="Hill R."/>
            <person name="Leitch I.J."/>
            <person name="Gaya E."/>
        </authorList>
    </citation>
    <scope>NUCLEOTIDE SEQUENCE</scope>
    <source>
        <strain evidence="2">LIQ254RAFAR</strain>
    </source>
</reference>
<feature type="compositionally biased region" description="Low complexity" evidence="1">
    <location>
        <begin position="246"/>
        <end position="261"/>
    </location>
</feature>
<accession>A0AA43QHW8</accession>
<evidence type="ECO:0000313" key="2">
    <source>
        <dbReference type="EMBL" id="MDI1486837.1"/>
    </source>
</evidence>
<dbReference type="AlphaFoldDB" id="A0AA43QHW8"/>